<name>A0A6F9DNS7_9ASCI</name>
<organism evidence="2">
    <name type="scientific">Phallusia mammillata</name>
    <dbReference type="NCBI Taxonomy" id="59560"/>
    <lineage>
        <taxon>Eukaryota</taxon>
        <taxon>Metazoa</taxon>
        <taxon>Chordata</taxon>
        <taxon>Tunicata</taxon>
        <taxon>Ascidiacea</taxon>
        <taxon>Phlebobranchia</taxon>
        <taxon>Ascidiidae</taxon>
        <taxon>Phallusia</taxon>
    </lineage>
</organism>
<protein>
    <submittedName>
        <fullName evidence="2">Phytanoyl-CoA dioxygenase-like</fullName>
    </submittedName>
</protein>
<comment type="cofactor">
    <cofactor evidence="1">
        <name>Fe cation</name>
        <dbReference type="ChEBI" id="CHEBI:24875"/>
    </cofactor>
</comment>
<dbReference type="EMBL" id="LR788979">
    <property type="protein sequence ID" value="CAB3264841.1"/>
    <property type="molecule type" value="mRNA"/>
</dbReference>
<keyword evidence="2" id="KW-0223">Dioxygenase</keyword>
<dbReference type="InterPro" id="IPR008775">
    <property type="entry name" value="Phytyl_CoA_dOase-like"/>
</dbReference>
<gene>
    <name evidence="2" type="primary">Phyh-001</name>
</gene>
<sequence>MMLTAWIPLINANSVNGCLQVASGGHRKGKTARHTCCAGGTWYVEVDEQTMAADLEVDLERDRVTCEVPYGGVLFMNNAIPHRSLENRSENVRWSLDLRWQRADKPNYFYGLKDSVLLRTAKDKDYQINWDKMANINRNKLEMDKVDEDTTDEFNTEISGPWMKRWEIVHHNRHTDALK</sequence>
<proteinExistence type="evidence at transcript level"/>
<evidence type="ECO:0000313" key="2">
    <source>
        <dbReference type="EMBL" id="CAB3264841.1"/>
    </source>
</evidence>
<dbReference type="PANTHER" id="PTHR20883">
    <property type="entry name" value="PHYTANOYL-COA DIOXYGENASE DOMAIN CONTAINING 1"/>
    <property type="match status" value="1"/>
</dbReference>
<dbReference type="GO" id="GO:0051213">
    <property type="term" value="F:dioxygenase activity"/>
    <property type="evidence" value="ECO:0007669"/>
    <property type="project" value="UniProtKB-KW"/>
</dbReference>
<evidence type="ECO:0000256" key="1">
    <source>
        <dbReference type="ARBA" id="ARBA00001962"/>
    </source>
</evidence>
<dbReference type="AlphaFoldDB" id="A0A6F9DNS7"/>
<dbReference type="Gene3D" id="2.60.120.620">
    <property type="entry name" value="q2cbj1_9rhob like domain"/>
    <property type="match status" value="1"/>
</dbReference>
<dbReference type="PANTHER" id="PTHR20883:SF14">
    <property type="entry name" value="PHYTANOYL-COA DIOXYGENASE"/>
    <property type="match status" value="1"/>
</dbReference>
<dbReference type="Pfam" id="PF05721">
    <property type="entry name" value="PhyH"/>
    <property type="match status" value="1"/>
</dbReference>
<accession>A0A6F9DNS7</accession>
<dbReference type="SUPFAM" id="SSF51197">
    <property type="entry name" value="Clavaminate synthase-like"/>
    <property type="match status" value="1"/>
</dbReference>
<keyword evidence="2" id="KW-0560">Oxidoreductase</keyword>
<reference evidence="2" key="1">
    <citation type="submission" date="2020-04" db="EMBL/GenBank/DDBJ databases">
        <authorList>
            <person name="Neveu A P."/>
        </authorList>
    </citation>
    <scope>NUCLEOTIDE SEQUENCE</scope>
    <source>
        <tissue evidence="2">Whole embryo</tissue>
    </source>
</reference>